<dbReference type="EMBL" id="BMFD01000003">
    <property type="protein sequence ID" value="GGC35502.1"/>
    <property type="molecule type" value="Genomic_DNA"/>
</dbReference>
<evidence type="ECO:0000256" key="1">
    <source>
        <dbReference type="ARBA" id="ARBA00011900"/>
    </source>
</evidence>
<comment type="catalytic activity">
    <reaction evidence="7">
        <text>a 2'-deoxyadenosine in DNA + S-adenosyl-L-methionine = an N(6)-methyl-2'-deoxyadenosine in DNA + S-adenosyl-L-homocysteine + H(+)</text>
        <dbReference type="Rhea" id="RHEA:15197"/>
        <dbReference type="Rhea" id="RHEA-COMP:12418"/>
        <dbReference type="Rhea" id="RHEA-COMP:12419"/>
        <dbReference type="ChEBI" id="CHEBI:15378"/>
        <dbReference type="ChEBI" id="CHEBI:57856"/>
        <dbReference type="ChEBI" id="CHEBI:59789"/>
        <dbReference type="ChEBI" id="CHEBI:90615"/>
        <dbReference type="ChEBI" id="CHEBI:90616"/>
        <dbReference type="EC" id="2.1.1.72"/>
    </reaction>
</comment>
<dbReference type="EC" id="2.1.1.72" evidence="1"/>
<evidence type="ECO:0000256" key="7">
    <source>
        <dbReference type="ARBA" id="ARBA00047942"/>
    </source>
</evidence>
<dbReference type="SUPFAM" id="SSF53335">
    <property type="entry name" value="S-adenosyl-L-methionine-dependent methyltransferases"/>
    <property type="match status" value="1"/>
</dbReference>
<dbReference type="PANTHER" id="PTHR33841">
    <property type="entry name" value="DNA METHYLTRANSFERASE YEEA-RELATED"/>
    <property type="match status" value="1"/>
</dbReference>
<keyword evidence="4" id="KW-0949">S-adenosyl-L-methionine</keyword>
<organism evidence="10 11">
    <name type="scientific">Belliella aquatica</name>
    <dbReference type="NCBI Taxonomy" id="1323734"/>
    <lineage>
        <taxon>Bacteria</taxon>
        <taxon>Pseudomonadati</taxon>
        <taxon>Bacteroidota</taxon>
        <taxon>Cytophagia</taxon>
        <taxon>Cytophagales</taxon>
        <taxon>Cyclobacteriaceae</taxon>
        <taxon>Belliella</taxon>
    </lineage>
</organism>
<keyword evidence="11" id="KW-1185">Reference proteome</keyword>
<dbReference type="InterPro" id="IPR025931">
    <property type="entry name" value="TaqI_C"/>
</dbReference>
<keyword evidence="6" id="KW-0238">DNA-binding</keyword>
<keyword evidence="5" id="KW-0680">Restriction system</keyword>
<dbReference type="Pfam" id="PF12950">
    <property type="entry name" value="TaqI_C"/>
    <property type="match status" value="1"/>
</dbReference>
<gene>
    <name evidence="10" type="ORF">GCM10010993_12980</name>
</gene>
<dbReference type="InterPro" id="IPR029063">
    <property type="entry name" value="SAM-dependent_MTases_sf"/>
</dbReference>
<reference evidence="11" key="1">
    <citation type="journal article" date="2019" name="Int. J. Syst. Evol. Microbiol.">
        <title>The Global Catalogue of Microorganisms (GCM) 10K type strain sequencing project: providing services to taxonomists for standard genome sequencing and annotation.</title>
        <authorList>
            <consortium name="The Broad Institute Genomics Platform"/>
            <consortium name="The Broad Institute Genome Sequencing Center for Infectious Disease"/>
            <person name="Wu L."/>
            <person name="Ma J."/>
        </authorList>
    </citation>
    <scope>NUCLEOTIDE SEQUENCE [LARGE SCALE GENOMIC DNA]</scope>
    <source>
        <strain evidence="11">CGMCC 1.12479</strain>
    </source>
</reference>
<evidence type="ECO:0000256" key="5">
    <source>
        <dbReference type="ARBA" id="ARBA00022747"/>
    </source>
</evidence>
<feature type="domain" description="TaqI-like C-terminal specificity" evidence="9">
    <location>
        <begin position="898"/>
        <end position="1063"/>
    </location>
</feature>
<dbReference type="Gene3D" id="3.40.50.150">
    <property type="entry name" value="Vaccinia Virus protein VP39"/>
    <property type="match status" value="1"/>
</dbReference>
<dbReference type="InterPro" id="IPR011639">
    <property type="entry name" value="MethylTrfase_TaqI-like_dom"/>
</dbReference>
<evidence type="ECO:0000256" key="2">
    <source>
        <dbReference type="ARBA" id="ARBA00022603"/>
    </source>
</evidence>
<evidence type="ECO:0000256" key="4">
    <source>
        <dbReference type="ARBA" id="ARBA00022691"/>
    </source>
</evidence>
<keyword evidence="2" id="KW-0489">Methyltransferase</keyword>
<name>A0ABQ1M9K4_9BACT</name>
<accession>A0ABQ1M9K4</accession>
<feature type="domain" description="Type II methyltransferase M.TaqI-like" evidence="8">
    <location>
        <begin position="497"/>
        <end position="781"/>
    </location>
</feature>
<dbReference type="PRINTS" id="PR00507">
    <property type="entry name" value="N12N6MTFRASE"/>
</dbReference>
<evidence type="ECO:0000259" key="8">
    <source>
        <dbReference type="Pfam" id="PF07669"/>
    </source>
</evidence>
<evidence type="ECO:0000313" key="11">
    <source>
        <dbReference type="Proteomes" id="UP000635885"/>
    </source>
</evidence>
<dbReference type="Proteomes" id="UP000635885">
    <property type="component" value="Unassembled WGS sequence"/>
</dbReference>
<dbReference type="Pfam" id="PF07669">
    <property type="entry name" value="Eco57I"/>
    <property type="match status" value="1"/>
</dbReference>
<protein>
    <recommendedName>
        <fullName evidence="1">site-specific DNA-methyltransferase (adenine-specific)</fullName>
        <ecNumber evidence="1">2.1.1.72</ecNumber>
    </recommendedName>
</protein>
<evidence type="ECO:0000259" key="9">
    <source>
        <dbReference type="Pfam" id="PF12950"/>
    </source>
</evidence>
<evidence type="ECO:0000256" key="6">
    <source>
        <dbReference type="ARBA" id="ARBA00023125"/>
    </source>
</evidence>
<keyword evidence="3" id="KW-0808">Transferase</keyword>
<sequence>MTQQEIQKRLNQPYSTENWKEVVKEVFPNVQLLDPIQNIPVDNDKVESFRQLGNVKLNDGKSLALFELKLKNNVNLIRNRVELNNLVSQYIDQDQSHGVLSIFEQGGDDYRFTFSARATEFDEVEADFVTKKTDTKRFTYLLGKNESCKTPALRLYDLSTKKSDADMNTIQDAFSVEKLSKEFFKDYLVHYKRMVDYLTESPSYKSSIFKGDEKAIRDFVKLTLGRLVFIQFLQKKRWMGVPTEDSGWNTGDPTFLKNSFHNFTPKDAFYSNFLEPLFFETLNKDGRPNLLFPITGTKVPYLNGGLFEKGKENSHLINFPSAYFDELFEFFDRYNFTIDESDPKEQEVGIDPEMLGHIFENLLEDNKDKGAYYTPKEIVHYMCQESLLEYLKTFLKENGKWPKHEAEQKDLQESLLNFIKKKEGSGIIEYDRELAIALRDVKICDPAIGSGAFPMGLLTEIFQAVYILFHASRDVVGEEWRMKEWKPNLVKRNIIQNSIYGVDMEKGAVDIARLRFWLSLIVEEPKPEPLPNLDYKIVVGNSLIGKLGEIVIDIDWSLDDTSYGLFGAELAQRKAELLNKLSIEQKEFFNPKSNKNKLSTEIRNLKIDLLLIQLELMVKTKGIETKPTGTSRKIAEQTRLYLQTLGWKEGIKQLLLLKKQPEKPLNFFDWKLDFSEVVNESVCSNSGFDIVIGNPPYIKVQNIPKQDALTYKEKYQSATGKYDIYLLFIEHSFEILKKNGSVIFINPHRFIIADYGREIRNVLKEKNWIKSILYFGVNQIFSNATTYSGVFHFKENSNYVEYCEPKTKNLHELKFFEIPYSLLGDTWLITTDSNVIRVLNQIKSYPSILKYCEGIYQGIISIGDKIFMFDGKEVGELINGVSEETNENITIELQAVRPVLKGEDIRRYKPLKKKKYTIFLHEENSKGKTIPIVENDVKTKFPLTYNYLNQFKNELVAKKISYKTNPDYWYSLHRSRELSILNKEGKIITPQLQNKPNFTIDFSGKYYPDAGGYIVAPKKEFQYLSKSLLAVLNSRLFYYFIVNTSTPYNNNYYYFKTNYIEPFCIPENIVKINDLLSKIVTIVLHCNKDFNIDNSIPNSHISEFFEEIIDALILELYFPNEFQLKKISIEESAKTYFQGFENIENLLEEEQIKSIKNMYSILIEKGNLLRNQIKLMKIELKELVLPVLSI</sequence>
<dbReference type="PROSITE" id="PS00092">
    <property type="entry name" value="N6_MTASE"/>
    <property type="match status" value="1"/>
</dbReference>
<evidence type="ECO:0000313" key="10">
    <source>
        <dbReference type="EMBL" id="GGC35502.1"/>
    </source>
</evidence>
<dbReference type="PANTHER" id="PTHR33841:SF1">
    <property type="entry name" value="DNA METHYLTRANSFERASE A"/>
    <property type="match status" value="1"/>
</dbReference>
<proteinExistence type="predicted"/>
<dbReference type="InterPro" id="IPR050953">
    <property type="entry name" value="N4_N6_ade-DNA_methylase"/>
</dbReference>
<dbReference type="InterPro" id="IPR002052">
    <property type="entry name" value="DNA_methylase_N6_adenine_CS"/>
</dbReference>
<evidence type="ECO:0000256" key="3">
    <source>
        <dbReference type="ARBA" id="ARBA00022679"/>
    </source>
</evidence>
<comment type="caution">
    <text evidence="10">The sequence shown here is derived from an EMBL/GenBank/DDBJ whole genome shotgun (WGS) entry which is preliminary data.</text>
</comment>